<gene>
    <name evidence="1" type="ORF">VA613_11655</name>
</gene>
<dbReference type="Pfam" id="PF07793">
    <property type="entry name" value="DUF1631"/>
    <property type="match status" value="2"/>
</dbReference>
<dbReference type="InterPro" id="IPR012434">
    <property type="entry name" value="DUF1631"/>
</dbReference>
<evidence type="ECO:0000313" key="2">
    <source>
        <dbReference type="Proteomes" id="UP001334732"/>
    </source>
</evidence>
<proteinExistence type="predicted"/>
<organism evidence="1 2">
    <name type="scientific">Thiobacillus sedimenti</name>
    <dbReference type="NCBI Taxonomy" id="3110231"/>
    <lineage>
        <taxon>Bacteria</taxon>
        <taxon>Pseudomonadati</taxon>
        <taxon>Pseudomonadota</taxon>
        <taxon>Betaproteobacteria</taxon>
        <taxon>Nitrosomonadales</taxon>
        <taxon>Thiobacillaceae</taxon>
        <taxon>Thiobacillus</taxon>
    </lineage>
</organism>
<accession>A0ABZ1CK47</accession>
<keyword evidence="2" id="KW-1185">Reference proteome</keyword>
<dbReference type="Proteomes" id="UP001334732">
    <property type="component" value="Chromosome"/>
</dbReference>
<sequence>MTIQTPSLAPLAVLHEADARMAQALENFFQRSRTTIQETVLARLQEQVAESSLAMGQTCLDWLNAYPESLSTAFADQFRRNLAQPETFSSHRSDPLAGLQLVDDATLTRQLAEEKAAAFMTEILRAEMLLLFGRIQAVQRAALEDPDERHAELYGPLPVVRALSRALDGLGIDRNCGTFLLECVRAPLLDTLQHTYDALNAFLGASDVPGLPAAPARGAPARRSEPDAGREVLAHIRAAAGTAVAQSVQATGLADSLARWAALPAIVPGTHAEAPTLVLRQLQLDAGIAGAPAFDRAVLDAMASLFECILDDPDVSAPFRGEIAQLQIPALQVALASPEFFSNGQHPARRLIDLLGQFSRRFPEGHAAHGAALGQAHDACVALARTPHQPAHAFEETHRALAAWLAGQDAQMRAGLAADIDRLEHLERQALGTRLALENLRDFTERYPAPESVLARLETAWVPYMASLYVAESGEGPEWRAACLTLQNLFLSLQVPGDEATREARLRTIPAINAALRHGLLSQGAEPAQLKDFFSAITATQEVWVRPEPGRREPRIDAFAPRQRSANPHSSARQADAALEQCRRLLEGDWVAFDPPYAGLATARVAWAGTQGHLLLWDSAGRHPLALDRDALATEVRAGRVRIPEQSLTRKALLRLKTQLTAQAT</sequence>
<dbReference type="EMBL" id="CP141769">
    <property type="protein sequence ID" value="WRS38652.1"/>
    <property type="molecule type" value="Genomic_DNA"/>
</dbReference>
<dbReference type="RefSeq" id="WP_324779184.1">
    <property type="nucleotide sequence ID" value="NZ_CP141769.1"/>
</dbReference>
<reference evidence="1 2" key="1">
    <citation type="submission" date="2023-12" db="EMBL/GenBank/DDBJ databases">
        <title>Thiobacillus sedimentum sp. nov., a chemolithoautotrophic sulfur-oxidizing bacterium isolated from freshwater sediment.</title>
        <authorList>
            <person name="Luo J."/>
            <person name="Dai C."/>
        </authorList>
    </citation>
    <scope>NUCLEOTIDE SEQUENCE [LARGE SCALE GENOMIC DNA]</scope>
    <source>
        <strain evidence="1 2">SCUT-2</strain>
    </source>
</reference>
<protein>
    <submittedName>
        <fullName evidence="1">DUF1631 family protein</fullName>
    </submittedName>
</protein>
<name>A0ABZ1CK47_9PROT</name>
<evidence type="ECO:0000313" key="1">
    <source>
        <dbReference type="EMBL" id="WRS38652.1"/>
    </source>
</evidence>